<evidence type="ECO:0000256" key="1">
    <source>
        <dbReference type="ARBA" id="ARBA00004127"/>
    </source>
</evidence>
<keyword evidence="3" id="KW-0813">Transport</keyword>
<dbReference type="PANTHER" id="PTHR43337:SF1">
    <property type="entry name" value="XANTHINE_URACIL PERMEASE C887.17-RELATED"/>
    <property type="match status" value="1"/>
</dbReference>
<dbReference type="Pfam" id="PF00860">
    <property type="entry name" value="Xan_ur_permease"/>
    <property type="match status" value="2"/>
</dbReference>
<feature type="transmembrane region" description="Helical" evidence="7">
    <location>
        <begin position="258"/>
        <end position="274"/>
    </location>
</feature>
<evidence type="ECO:0000313" key="8">
    <source>
        <dbReference type="EMBL" id="KAG5190681.1"/>
    </source>
</evidence>
<feature type="transmembrane region" description="Helical" evidence="7">
    <location>
        <begin position="388"/>
        <end position="409"/>
    </location>
</feature>
<dbReference type="EMBL" id="JAFCMP010000030">
    <property type="protein sequence ID" value="KAG5190681.1"/>
    <property type="molecule type" value="Genomic_DNA"/>
</dbReference>
<feature type="transmembrane region" description="Helical" evidence="7">
    <location>
        <begin position="232"/>
        <end position="251"/>
    </location>
</feature>
<evidence type="ECO:0000256" key="5">
    <source>
        <dbReference type="ARBA" id="ARBA00022989"/>
    </source>
</evidence>
<sequence length="529" mass="56370">MGFVANMNEKFSSSRVGQYFKVKERGSSLTTEIVAGLTTFATLCYVLPVNSDILAATGGPCPGEFPAGTDYFADEDYLLCVQDVKKSLLTATAASSAISCFLMGMFANMPIQLAPAMGMNAYFAFTVVGVNGGSTVSYETALTAVFIEGWIFLALSITGLRQIMAVCFPHCIKEAITPGIGLFLTHIGLQTSEGIGLVVGDSATLVHLGGCPPDKRIYPIEFSSWYMCNGNVMTSARTWIGAIAFLCMALLLTKRIRTGMLLVIIVVSVMSWFRDTDFTQFPNDFLGDEKFDYFKKVRATSAAARILLMRLRMSSLVTFLYTDLLDATGTMQAVARQSGLTAPDGSYPGQKAAFCSDATGIIVGSMMGISPITAFAESSAGIEAGGRTGLVAIVGAMCFIIALFFAPILSNIPPWATGPALLITGALMMQAVTAIDWKDKKQAIPAFATIALMPLTYSIAYGIIGGLITAFFIYTGHYLWELAAGRMTIQEIITEIKTVPGQEDTTDDVAMQKSIEPAPVAGNGNGALA</sequence>
<comment type="subcellular location">
    <subcellularLocation>
        <location evidence="1">Endomembrane system</location>
        <topology evidence="1">Multi-pass membrane protein</topology>
    </subcellularLocation>
</comment>
<keyword evidence="4 7" id="KW-0812">Transmembrane</keyword>
<evidence type="ECO:0000256" key="2">
    <source>
        <dbReference type="ARBA" id="ARBA00005697"/>
    </source>
</evidence>
<dbReference type="OrthoDB" id="431212at2759"/>
<evidence type="ECO:0000256" key="7">
    <source>
        <dbReference type="SAM" id="Phobius"/>
    </source>
</evidence>
<keyword evidence="6 7" id="KW-0472">Membrane</keyword>
<accession>A0A835ZCW2</accession>
<feature type="transmembrane region" description="Helical" evidence="7">
    <location>
        <begin position="88"/>
        <end position="107"/>
    </location>
</feature>
<name>A0A835ZCW2_9STRA</name>
<evidence type="ECO:0000313" key="9">
    <source>
        <dbReference type="Proteomes" id="UP000664859"/>
    </source>
</evidence>
<dbReference type="GO" id="GO:0005886">
    <property type="term" value="C:plasma membrane"/>
    <property type="evidence" value="ECO:0007669"/>
    <property type="project" value="TreeGrafter"/>
</dbReference>
<keyword evidence="9" id="KW-1185">Reference proteome</keyword>
<evidence type="ECO:0000256" key="4">
    <source>
        <dbReference type="ARBA" id="ARBA00022692"/>
    </source>
</evidence>
<comment type="caution">
    <text evidence="8">The sequence shown here is derived from an EMBL/GenBank/DDBJ whole genome shotgun (WGS) entry which is preliminary data.</text>
</comment>
<dbReference type="AlphaFoldDB" id="A0A835ZCW2"/>
<dbReference type="InterPro" id="IPR006043">
    <property type="entry name" value="NCS2"/>
</dbReference>
<feature type="transmembrane region" description="Helical" evidence="7">
    <location>
        <begin position="447"/>
        <end position="474"/>
    </location>
</feature>
<proteinExistence type="inferred from homology"/>
<dbReference type="GO" id="GO:0005345">
    <property type="term" value="F:purine nucleobase transmembrane transporter activity"/>
    <property type="evidence" value="ECO:0007669"/>
    <property type="project" value="TreeGrafter"/>
</dbReference>
<dbReference type="GO" id="GO:0015854">
    <property type="term" value="P:guanine transport"/>
    <property type="evidence" value="ECO:0007669"/>
    <property type="project" value="TreeGrafter"/>
</dbReference>
<feature type="transmembrane region" description="Helical" evidence="7">
    <location>
        <begin position="142"/>
        <end position="160"/>
    </location>
</feature>
<dbReference type="GO" id="GO:0015853">
    <property type="term" value="P:adenine transport"/>
    <property type="evidence" value="ECO:0007669"/>
    <property type="project" value="TreeGrafter"/>
</dbReference>
<dbReference type="PANTHER" id="PTHR43337">
    <property type="entry name" value="XANTHINE/URACIL PERMEASE C887.17-RELATED"/>
    <property type="match status" value="1"/>
</dbReference>
<feature type="transmembrane region" description="Helical" evidence="7">
    <location>
        <begin position="415"/>
        <end position="435"/>
    </location>
</feature>
<dbReference type="InterPro" id="IPR045018">
    <property type="entry name" value="Azg-like"/>
</dbReference>
<dbReference type="Proteomes" id="UP000664859">
    <property type="component" value="Unassembled WGS sequence"/>
</dbReference>
<dbReference type="GO" id="GO:0012505">
    <property type="term" value="C:endomembrane system"/>
    <property type="evidence" value="ECO:0007669"/>
    <property type="project" value="UniProtKB-SubCell"/>
</dbReference>
<evidence type="ECO:0000256" key="3">
    <source>
        <dbReference type="ARBA" id="ARBA00022448"/>
    </source>
</evidence>
<gene>
    <name evidence="8" type="ORF">JKP88DRAFT_271413</name>
</gene>
<comment type="similarity">
    <text evidence="2">Belongs to the nucleobase:cation symporter-2 (NCS2) (TC 2.A.40) family. Azg-like subfamily.</text>
</comment>
<reference evidence="8" key="1">
    <citation type="submission" date="2021-02" db="EMBL/GenBank/DDBJ databases">
        <title>First Annotated Genome of the Yellow-green Alga Tribonema minus.</title>
        <authorList>
            <person name="Mahan K.M."/>
        </authorList>
    </citation>
    <scope>NUCLEOTIDE SEQUENCE</scope>
    <source>
        <strain evidence="8">UTEX B ZZ1240</strain>
    </source>
</reference>
<organism evidence="8 9">
    <name type="scientific">Tribonema minus</name>
    <dbReference type="NCBI Taxonomy" id="303371"/>
    <lineage>
        <taxon>Eukaryota</taxon>
        <taxon>Sar</taxon>
        <taxon>Stramenopiles</taxon>
        <taxon>Ochrophyta</taxon>
        <taxon>PX clade</taxon>
        <taxon>Xanthophyceae</taxon>
        <taxon>Tribonematales</taxon>
        <taxon>Tribonemataceae</taxon>
        <taxon>Tribonema</taxon>
    </lineage>
</organism>
<evidence type="ECO:0000256" key="6">
    <source>
        <dbReference type="ARBA" id="ARBA00023136"/>
    </source>
</evidence>
<protein>
    <submittedName>
        <fullName evidence="8">Permease family-domain-containing protein</fullName>
    </submittedName>
</protein>
<keyword evidence="5 7" id="KW-1133">Transmembrane helix</keyword>